<gene>
    <name evidence="1" type="ORF">PY04824</name>
</gene>
<organism evidence="1 2">
    <name type="scientific">Plasmodium yoelii yoelii</name>
    <dbReference type="NCBI Taxonomy" id="73239"/>
    <lineage>
        <taxon>Eukaryota</taxon>
        <taxon>Sar</taxon>
        <taxon>Alveolata</taxon>
        <taxon>Apicomplexa</taxon>
        <taxon>Aconoidasida</taxon>
        <taxon>Haemosporida</taxon>
        <taxon>Plasmodiidae</taxon>
        <taxon>Plasmodium</taxon>
        <taxon>Plasmodium (Vinckeia)</taxon>
    </lineage>
</organism>
<evidence type="ECO:0000313" key="1">
    <source>
        <dbReference type="EMBL" id="EAA16742.1"/>
    </source>
</evidence>
<evidence type="ECO:0000313" key="2">
    <source>
        <dbReference type="Proteomes" id="UP000008553"/>
    </source>
</evidence>
<dbReference type="Proteomes" id="UP000008553">
    <property type="component" value="Unassembled WGS sequence"/>
</dbReference>
<proteinExistence type="predicted"/>
<keyword evidence="2" id="KW-1185">Reference proteome</keyword>
<dbReference type="InParanoid" id="Q7RF84"/>
<sequence length="118" mass="14222">MELSVKEKKKLLENLKHRMLRIEKVIGDITFYDKNNPLKKNNSENSFDNKKNNLIEEFTQSSNQFDDFENLDEYKNNLDQIKSSLQNLSIDFYKDFFLNPFEAQIQYILIKNNKYKNN</sequence>
<name>Q7RF84_PLAYO</name>
<reference evidence="1 2" key="1">
    <citation type="journal article" date="2002" name="Nature">
        <title>Genome sequence and comparative analysis of the model rodent malaria parasite Plasmodium yoelii yoelii.</title>
        <authorList>
            <person name="Carlton J.M."/>
            <person name="Angiuoli S.V."/>
            <person name="Suh B.B."/>
            <person name="Kooij T.W."/>
            <person name="Pertea M."/>
            <person name="Silva J.C."/>
            <person name="Ermolaeva M.D."/>
            <person name="Allen J.E."/>
            <person name="Selengut J.D."/>
            <person name="Koo H.L."/>
            <person name="Peterson J.D."/>
            <person name="Pop M."/>
            <person name="Kosack D.S."/>
            <person name="Shumway M.F."/>
            <person name="Bidwell S.L."/>
            <person name="Shallom S.J."/>
            <person name="van Aken S.E."/>
            <person name="Riedmuller S.B."/>
            <person name="Feldblyum T.V."/>
            <person name="Cho J.K."/>
            <person name="Quackenbush J."/>
            <person name="Sedegah M."/>
            <person name="Shoaibi A."/>
            <person name="Cummings L.M."/>
            <person name="Florens L."/>
            <person name="Yates J.R."/>
            <person name="Raine J.D."/>
            <person name="Sinden R.E."/>
            <person name="Harris M.A."/>
            <person name="Cunningham D.A."/>
            <person name="Preiser P.R."/>
            <person name="Bergman L.W."/>
            <person name="Vaidya A.B."/>
            <person name="van Lin L.H."/>
            <person name="Janse C.J."/>
            <person name="Waters A.P."/>
            <person name="Smith H.O."/>
            <person name="White O.R."/>
            <person name="Salzberg S.L."/>
            <person name="Venter J.C."/>
            <person name="Fraser C.M."/>
            <person name="Hoffman S.L."/>
            <person name="Gardner M.J."/>
            <person name="Carucci D.J."/>
        </authorList>
    </citation>
    <scope>NUCLEOTIDE SEQUENCE [LARGE SCALE GENOMIC DNA]</scope>
    <source>
        <strain evidence="1 2">17XNL</strain>
    </source>
</reference>
<protein>
    <submittedName>
        <fullName evidence="1">Uncharacterized protein</fullName>
    </submittedName>
</protein>
<dbReference type="EMBL" id="AABL01001490">
    <property type="protein sequence ID" value="EAA16742.1"/>
    <property type="molecule type" value="Genomic_DNA"/>
</dbReference>
<comment type="caution">
    <text evidence="1">The sequence shown here is derived from an EMBL/GenBank/DDBJ whole genome shotgun (WGS) entry which is preliminary data.</text>
</comment>
<dbReference type="AlphaFoldDB" id="Q7RF84"/>
<accession>Q7RF84</accession>
<dbReference type="PaxDb" id="73239-Q7RF84"/>